<protein>
    <submittedName>
        <fullName evidence="1">Uncharacterized protein</fullName>
    </submittedName>
</protein>
<comment type="caution">
    <text evidence="1">The sequence shown here is derived from an EMBL/GenBank/DDBJ whole genome shotgun (WGS) entry which is preliminary data.</text>
</comment>
<accession>A0A3N0YA79</accession>
<dbReference type="EMBL" id="RJVU01048457">
    <property type="protein sequence ID" value="ROL43155.1"/>
    <property type="molecule type" value="Genomic_DNA"/>
</dbReference>
<proteinExistence type="predicted"/>
<dbReference type="AlphaFoldDB" id="A0A3N0YA79"/>
<reference evidence="1 2" key="1">
    <citation type="submission" date="2018-10" db="EMBL/GenBank/DDBJ databases">
        <title>Genome assembly for a Yunnan-Guizhou Plateau 3E fish, Anabarilius grahami (Regan), and its evolutionary and genetic applications.</title>
        <authorList>
            <person name="Jiang W."/>
        </authorList>
    </citation>
    <scope>NUCLEOTIDE SEQUENCE [LARGE SCALE GENOMIC DNA]</scope>
    <source>
        <strain evidence="1">AG-KIZ</strain>
        <tissue evidence="1">Muscle</tissue>
    </source>
</reference>
<name>A0A3N0YA79_ANAGA</name>
<evidence type="ECO:0000313" key="1">
    <source>
        <dbReference type="EMBL" id="ROL43155.1"/>
    </source>
</evidence>
<evidence type="ECO:0000313" key="2">
    <source>
        <dbReference type="Proteomes" id="UP000281406"/>
    </source>
</evidence>
<organism evidence="1 2">
    <name type="scientific">Anabarilius grahami</name>
    <name type="common">Kanglang fish</name>
    <name type="synonym">Barilius grahami</name>
    <dbReference type="NCBI Taxonomy" id="495550"/>
    <lineage>
        <taxon>Eukaryota</taxon>
        <taxon>Metazoa</taxon>
        <taxon>Chordata</taxon>
        <taxon>Craniata</taxon>
        <taxon>Vertebrata</taxon>
        <taxon>Euteleostomi</taxon>
        <taxon>Actinopterygii</taxon>
        <taxon>Neopterygii</taxon>
        <taxon>Teleostei</taxon>
        <taxon>Ostariophysi</taxon>
        <taxon>Cypriniformes</taxon>
        <taxon>Xenocyprididae</taxon>
        <taxon>Xenocypridinae</taxon>
        <taxon>Xenocypridinae incertae sedis</taxon>
        <taxon>Anabarilius</taxon>
    </lineage>
</organism>
<gene>
    <name evidence="1" type="ORF">DPX16_18558</name>
</gene>
<dbReference type="Proteomes" id="UP000281406">
    <property type="component" value="Unassembled WGS sequence"/>
</dbReference>
<sequence length="155" mass="17199">MPRGAATEPGKEERCSLRTKKIVIVRVDTSVERLVKRNYLRETTAPFHSTASTFPSIMEEKEKVANHAGRKSWRRRACQETAGVSIREVRVRKVEVPWVLAGPATAGQKVTGTCCCGSRCHPVRMFLPTHPEGPLCPCHSVSNAFLLAGEDLQRC</sequence>
<keyword evidence="2" id="KW-1185">Reference proteome</keyword>